<dbReference type="EC" id="3.1.4.52" evidence="2"/>
<evidence type="ECO:0000256" key="9">
    <source>
        <dbReference type="ARBA" id="ARBA00034290"/>
    </source>
</evidence>
<protein>
    <recommendedName>
        <fullName evidence="2">cyclic-guanylate-specific phosphodiesterase</fullName>
        <ecNumber evidence="2">3.1.4.52</ecNumber>
    </recommendedName>
</protein>
<keyword evidence="4" id="KW-0973">c-di-GMP</keyword>
<dbReference type="SUPFAM" id="SSF141868">
    <property type="entry name" value="EAL domain-like"/>
    <property type="match status" value="1"/>
</dbReference>
<accession>A0A2J9V1J6</accession>
<feature type="transmembrane region" description="Helical" evidence="10">
    <location>
        <begin position="15"/>
        <end position="33"/>
    </location>
</feature>
<evidence type="ECO:0000256" key="10">
    <source>
        <dbReference type="SAM" id="Phobius"/>
    </source>
</evidence>
<evidence type="ECO:0000256" key="3">
    <source>
        <dbReference type="ARBA" id="ARBA00022475"/>
    </source>
</evidence>
<dbReference type="CDD" id="cd01948">
    <property type="entry name" value="EAL"/>
    <property type="match status" value="1"/>
</dbReference>
<dbReference type="SMART" id="SM00052">
    <property type="entry name" value="EAL"/>
    <property type="match status" value="1"/>
</dbReference>
<name>A0A2J9V1J6_VIBMI</name>
<dbReference type="EMBL" id="LOSJ02000002">
    <property type="protein sequence ID" value="PNM57652.1"/>
    <property type="molecule type" value="Genomic_DNA"/>
</dbReference>
<proteinExistence type="predicted"/>
<comment type="caution">
    <text evidence="12">The sequence shown here is derived from an EMBL/GenBank/DDBJ whole genome shotgun (WGS) entry which is preliminary data.</text>
</comment>
<comment type="subcellular location">
    <subcellularLocation>
        <location evidence="1">Cell membrane</location>
        <topology evidence="1">Multi-pass membrane protein</topology>
    </subcellularLocation>
</comment>
<dbReference type="PROSITE" id="PS50883">
    <property type="entry name" value="EAL"/>
    <property type="match status" value="1"/>
</dbReference>
<dbReference type="InterPro" id="IPR050706">
    <property type="entry name" value="Cyclic-di-GMP_PDE-like"/>
</dbReference>
<evidence type="ECO:0000256" key="5">
    <source>
        <dbReference type="ARBA" id="ARBA00022692"/>
    </source>
</evidence>
<dbReference type="AlphaFoldDB" id="A0A2J9V1J6"/>
<keyword evidence="5 10" id="KW-0812">Transmembrane</keyword>
<evidence type="ECO:0000256" key="6">
    <source>
        <dbReference type="ARBA" id="ARBA00022801"/>
    </source>
</evidence>
<dbReference type="InterPro" id="IPR001633">
    <property type="entry name" value="EAL_dom"/>
</dbReference>
<dbReference type="STRING" id="674.VM_11290"/>
<dbReference type="OrthoDB" id="675397at2"/>
<dbReference type="GO" id="GO:0005886">
    <property type="term" value="C:plasma membrane"/>
    <property type="evidence" value="ECO:0007669"/>
    <property type="project" value="UniProtKB-SubCell"/>
</dbReference>
<dbReference type="PANTHER" id="PTHR33121:SF80">
    <property type="entry name" value="CYCLIC DI-GMP PHOSPHODIESTERASE PDEL"/>
    <property type="match status" value="1"/>
</dbReference>
<keyword evidence="13" id="KW-1185">Reference proteome</keyword>
<dbReference type="Gene3D" id="3.20.20.450">
    <property type="entry name" value="EAL domain"/>
    <property type="match status" value="1"/>
</dbReference>
<dbReference type="Proteomes" id="UP000053748">
    <property type="component" value="Unassembled WGS sequence"/>
</dbReference>
<evidence type="ECO:0000256" key="2">
    <source>
        <dbReference type="ARBA" id="ARBA00012282"/>
    </source>
</evidence>
<dbReference type="PANTHER" id="PTHR33121">
    <property type="entry name" value="CYCLIC DI-GMP PHOSPHODIESTERASE PDEF"/>
    <property type="match status" value="1"/>
</dbReference>
<dbReference type="RefSeq" id="WP_001150563.1">
    <property type="nucleotide sequence ID" value="NZ_CAWMSS010000001.1"/>
</dbReference>
<dbReference type="InterPro" id="IPR024744">
    <property type="entry name" value="CSS-motif_dom"/>
</dbReference>
<dbReference type="InterPro" id="IPR035919">
    <property type="entry name" value="EAL_sf"/>
</dbReference>
<reference evidence="12" key="1">
    <citation type="submission" date="2017-12" db="EMBL/GenBank/DDBJ databases">
        <title>FDA dAtabase for Regulatory Grade micrObial Sequences (FDA-ARGOS): Supporting development and validation of Infectious Disease Dx tests.</title>
        <authorList>
            <person name="Hoffmann M."/>
            <person name="Allard M."/>
            <person name="Evans P."/>
            <person name="Brown E."/>
            <person name="Tallon L.J."/>
            <person name="Sadzewicz L."/>
            <person name="Sengamalay N."/>
            <person name="Ott S."/>
            <person name="Godinez A."/>
            <person name="Nagaraj S."/>
            <person name="Vavikolanu K."/>
            <person name="Aluvathingal J."/>
            <person name="Nadendla S."/>
            <person name="Hobson J."/>
            <person name="Sichtig H."/>
        </authorList>
    </citation>
    <scope>NUCLEOTIDE SEQUENCE [LARGE SCALE GENOMIC DNA]</scope>
    <source>
        <strain evidence="12">FDAARGOS_113</strain>
    </source>
</reference>
<gene>
    <name evidence="12" type="ORF">AL544_017170</name>
</gene>
<keyword evidence="6" id="KW-0378">Hydrolase</keyword>
<evidence type="ECO:0000259" key="11">
    <source>
        <dbReference type="PROSITE" id="PS50883"/>
    </source>
</evidence>
<feature type="domain" description="EAL" evidence="11">
    <location>
        <begin position="252"/>
        <end position="504"/>
    </location>
</feature>
<dbReference type="Pfam" id="PF00563">
    <property type="entry name" value="EAL"/>
    <property type="match status" value="1"/>
</dbReference>
<evidence type="ECO:0000256" key="4">
    <source>
        <dbReference type="ARBA" id="ARBA00022636"/>
    </source>
</evidence>
<evidence type="ECO:0000256" key="1">
    <source>
        <dbReference type="ARBA" id="ARBA00004651"/>
    </source>
</evidence>
<keyword evidence="3" id="KW-1003">Cell membrane</keyword>
<dbReference type="GO" id="GO:0071111">
    <property type="term" value="F:cyclic-guanylate-specific phosphodiesterase activity"/>
    <property type="evidence" value="ECO:0007669"/>
    <property type="project" value="UniProtKB-EC"/>
</dbReference>
<evidence type="ECO:0000256" key="7">
    <source>
        <dbReference type="ARBA" id="ARBA00022989"/>
    </source>
</evidence>
<evidence type="ECO:0000256" key="8">
    <source>
        <dbReference type="ARBA" id="ARBA00023136"/>
    </source>
</evidence>
<comment type="catalytic activity">
    <reaction evidence="9">
        <text>3',3'-c-di-GMP + H2O = 5'-phosphoguanylyl(3'-&gt;5')guanosine + H(+)</text>
        <dbReference type="Rhea" id="RHEA:24902"/>
        <dbReference type="ChEBI" id="CHEBI:15377"/>
        <dbReference type="ChEBI" id="CHEBI:15378"/>
        <dbReference type="ChEBI" id="CHEBI:58754"/>
        <dbReference type="ChEBI" id="CHEBI:58805"/>
        <dbReference type="EC" id="3.1.4.52"/>
    </reaction>
</comment>
<organism evidence="12 13">
    <name type="scientific">Vibrio mimicus</name>
    <dbReference type="NCBI Taxonomy" id="674"/>
    <lineage>
        <taxon>Bacteria</taxon>
        <taxon>Pseudomonadati</taxon>
        <taxon>Pseudomonadota</taxon>
        <taxon>Gammaproteobacteria</taxon>
        <taxon>Vibrionales</taxon>
        <taxon>Vibrionaceae</taxon>
        <taxon>Vibrio</taxon>
    </lineage>
</organism>
<evidence type="ECO:0000313" key="12">
    <source>
        <dbReference type="EMBL" id="PNM57652.1"/>
    </source>
</evidence>
<evidence type="ECO:0000313" key="13">
    <source>
        <dbReference type="Proteomes" id="UP000053748"/>
    </source>
</evidence>
<keyword evidence="7 10" id="KW-1133">Transmembrane helix</keyword>
<dbReference type="FunFam" id="3.20.20.450:FF:000001">
    <property type="entry name" value="Cyclic di-GMP phosphodiesterase yahA"/>
    <property type="match status" value="1"/>
</dbReference>
<keyword evidence="8 10" id="KW-0472">Membrane</keyword>
<sequence>MQDFFHETFIRRSTHAFWAFLFPLVIGLPLITWQTSHDLQNDIRDNLKAGNALLDSLVQHAEIANERAAPYLRMSCDNAQPYLADLVAITPDVRSIHLSENNKIYCDSLGGKRIRPINESLGTNEELLLLQGNKWSPHHSALIFFRDYDEGTVFSGVSSYYLRNILSLIKSYGSTSLHIGERWFNDKGLVTHRSNPTTIEQNSLKYPYSLSTFLTVEDYWDYFIDAKHTSLLLLLVMSFGVGSYAFWRQGQINALDPEIRRAIRAQEFEPYIQPIMDIHGRLASAEVLMRWQHPSAGLIRPDLFIPLAEESGLIVPMTSQVMAKVRDQLGPYQSKIPSDFHISFNISAKHCVNSDLVKDCQHFLSAFNHPSLLSLELTERELIEDTEEARKLFAKLNQIGVRLAIDDFGTGHSSLNYLQTFQFDVLKIDQSFVRMIGSNAVASHIVDTLLNLAQRLNMQTVAEGIETEEQVTYFAARGVDYMQGYFYASPMPMDDFLTHLVIGTWESSNAPTQLTQALSLNLAENGAI</sequence>
<dbReference type="Pfam" id="PF12792">
    <property type="entry name" value="CSS-motif"/>
    <property type="match status" value="1"/>
</dbReference>